<dbReference type="InterPro" id="IPR052099">
    <property type="entry name" value="Regulatory_TF_Diverse"/>
</dbReference>
<dbReference type="PROSITE" id="PS50888">
    <property type="entry name" value="BHLH"/>
    <property type="match status" value="1"/>
</dbReference>
<evidence type="ECO:0000256" key="1">
    <source>
        <dbReference type="SAM" id="Coils"/>
    </source>
</evidence>
<keyword evidence="1" id="KW-0175">Coiled coil</keyword>
<dbReference type="EMBL" id="JAULSU010000002">
    <property type="protein sequence ID" value="KAK0627571.1"/>
    <property type="molecule type" value="Genomic_DNA"/>
</dbReference>
<name>A0AA39X5B2_9PEZI</name>
<dbReference type="SMART" id="SM00353">
    <property type="entry name" value="HLH"/>
    <property type="match status" value="1"/>
</dbReference>
<dbReference type="Gene3D" id="4.10.280.10">
    <property type="entry name" value="Helix-loop-helix DNA-binding domain"/>
    <property type="match status" value="1"/>
</dbReference>
<dbReference type="SUPFAM" id="SSF47459">
    <property type="entry name" value="HLH, helix-loop-helix DNA-binding domain"/>
    <property type="match status" value="1"/>
</dbReference>
<protein>
    <recommendedName>
        <fullName evidence="3">BHLH domain-containing protein</fullName>
    </recommendedName>
</protein>
<feature type="region of interest" description="Disordered" evidence="2">
    <location>
        <begin position="229"/>
        <end position="269"/>
    </location>
</feature>
<dbReference type="AlphaFoldDB" id="A0AA39X5B2"/>
<dbReference type="Proteomes" id="UP001175000">
    <property type="component" value="Unassembled WGS sequence"/>
</dbReference>
<dbReference type="InterPro" id="IPR011598">
    <property type="entry name" value="bHLH_dom"/>
</dbReference>
<feature type="compositionally biased region" description="Basic and acidic residues" evidence="2">
    <location>
        <begin position="185"/>
        <end position="195"/>
    </location>
</feature>
<sequence length="320" mass="34678">MDLEVSKDGMPATSCGYPYQNMDLTGWSAFADGSFGGNPVWDSGSYIPASNGSISDWPGLNGFSSLVPSGDLGPPTVWPLAEVSSGICKQEFVSAAQAEDAISPTLSWSQPASPVDTFGTATPATPKLVPFTRSNSRTKAAARSPDINKKLRPPTKLRSAARKPRKSSVAASKPTTRGNEPPPSELHRVDEKEAIPAKIRARRNHNIVEKQYRNRLNAQFERLLSVLPLEQQKAPAPEGNPESPSARKRRPSSCSETTSTPEDRRLSKAEVLDVATNRIKELEADRERLLREKQDLLHSIEVVGAVVTNTRARESGKAGS</sequence>
<evidence type="ECO:0000313" key="4">
    <source>
        <dbReference type="EMBL" id="KAK0627571.1"/>
    </source>
</evidence>
<feature type="domain" description="BHLH" evidence="3">
    <location>
        <begin position="200"/>
        <end position="282"/>
    </location>
</feature>
<comment type="caution">
    <text evidence="4">The sequence shown here is derived from an EMBL/GenBank/DDBJ whole genome shotgun (WGS) entry which is preliminary data.</text>
</comment>
<evidence type="ECO:0000256" key="2">
    <source>
        <dbReference type="SAM" id="MobiDB-lite"/>
    </source>
</evidence>
<dbReference type="InterPro" id="IPR036638">
    <property type="entry name" value="HLH_DNA-bd_sf"/>
</dbReference>
<keyword evidence="5" id="KW-1185">Reference proteome</keyword>
<feature type="region of interest" description="Disordered" evidence="2">
    <location>
        <begin position="107"/>
        <end position="197"/>
    </location>
</feature>
<proteinExistence type="predicted"/>
<gene>
    <name evidence="4" type="ORF">B0T14DRAFT_139084</name>
</gene>
<evidence type="ECO:0000259" key="3">
    <source>
        <dbReference type="PROSITE" id="PS50888"/>
    </source>
</evidence>
<feature type="coiled-coil region" evidence="1">
    <location>
        <begin position="272"/>
        <end position="299"/>
    </location>
</feature>
<dbReference type="PANTHER" id="PTHR47336">
    <property type="entry name" value="TRANSCRIPTION FACTOR HMS1-RELATED"/>
    <property type="match status" value="1"/>
</dbReference>
<feature type="compositionally biased region" description="Polar residues" evidence="2">
    <location>
        <begin position="169"/>
        <end position="178"/>
    </location>
</feature>
<dbReference type="Pfam" id="PF00010">
    <property type="entry name" value="HLH"/>
    <property type="match status" value="1"/>
</dbReference>
<accession>A0AA39X5B2</accession>
<organism evidence="4 5">
    <name type="scientific">Immersiella caudata</name>
    <dbReference type="NCBI Taxonomy" id="314043"/>
    <lineage>
        <taxon>Eukaryota</taxon>
        <taxon>Fungi</taxon>
        <taxon>Dikarya</taxon>
        <taxon>Ascomycota</taxon>
        <taxon>Pezizomycotina</taxon>
        <taxon>Sordariomycetes</taxon>
        <taxon>Sordariomycetidae</taxon>
        <taxon>Sordariales</taxon>
        <taxon>Lasiosphaeriaceae</taxon>
        <taxon>Immersiella</taxon>
    </lineage>
</organism>
<evidence type="ECO:0000313" key="5">
    <source>
        <dbReference type="Proteomes" id="UP001175000"/>
    </source>
</evidence>
<dbReference type="PANTHER" id="PTHR47336:SF3">
    <property type="entry name" value="SERINE-RICH PROTEIN TYE7"/>
    <property type="match status" value="1"/>
</dbReference>
<reference evidence="4" key="1">
    <citation type="submission" date="2023-06" db="EMBL/GenBank/DDBJ databases">
        <title>Genome-scale phylogeny and comparative genomics of the fungal order Sordariales.</title>
        <authorList>
            <consortium name="Lawrence Berkeley National Laboratory"/>
            <person name="Hensen N."/>
            <person name="Bonometti L."/>
            <person name="Westerberg I."/>
            <person name="Brannstrom I.O."/>
            <person name="Guillou S."/>
            <person name="Cros-Aarteil S."/>
            <person name="Calhoun S."/>
            <person name="Haridas S."/>
            <person name="Kuo A."/>
            <person name="Mondo S."/>
            <person name="Pangilinan J."/>
            <person name="Riley R."/>
            <person name="Labutti K."/>
            <person name="Andreopoulos B."/>
            <person name="Lipzen A."/>
            <person name="Chen C."/>
            <person name="Yanf M."/>
            <person name="Daum C."/>
            <person name="Ng V."/>
            <person name="Clum A."/>
            <person name="Steindorff A."/>
            <person name="Ohm R."/>
            <person name="Martin F."/>
            <person name="Silar P."/>
            <person name="Natvig D."/>
            <person name="Lalanne C."/>
            <person name="Gautier V."/>
            <person name="Ament-Velasquez S.L."/>
            <person name="Kruys A."/>
            <person name="Hutchinson M.I."/>
            <person name="Powell A.J."/>
            <person name="Barry K."/>
            <person name="Miller A.N."/>
            <person name="Grigoriev I.V."/>
            <person name="Debuchy R."/>
            <person name="Gladieux P."/>
            <person name="Thoren M.H."/>
            <person name="Johannesson H."/>
        </authorList>
    </citation>
    <scope>NUCLEOTIDE SEQUENCE</scope>
    <source>
        <strain evidence="4">CBS 606.72</strain>
    </source>
</reference>
<feature type="compositionally biased region" description="Basic residues" evidence="2">
    <location>
        <begin position="150"/>
        <end position="166"/>
    </location>
</feature>
<dbReference type="GO" id="GO:0046983">
    <property type="term" value="F:protein dimerization activity"/>
    <property type="evidence" value="ECO:0007669"/>
    <property type="project" value="InterPro"/>
</dbReference>